<keyword evidence="2" id="KW-1185">Reference proteome</keyword>
<evidence type="ECO:0000313" key="1">
    <source>
        <dbReference type="EMBL" id="RFM26567.1"/>
    </source>
</evidence>
<accession>A0A3E1NFB3</accession>
<dbReference type="RefSeq" id="WP_116848771.1">
    <property type="nucleotide sequence ID" value="NZ_QTJU01000008.1"/>
</dbReference>
<proteinExistence type="predicted"/>
<comment type="caution">
    <text evidence="1">The sequence shown here is derived from an EMBL/GenBank/DDBJ whole genome shotgun (WGS) entry which is preliminary data.</text>
</comment>
<dbReference type="OrthoDB" id="674588at2"/>
<sequence>MATITDKDLSGINNLDDLRAKIRSVQVDLKQQETDLAGRWKQLPQEAIKASVGSVVPFFLNNKVAGSTWKLMRTVTTMFLNKRRNDDLKETLWKSTRQLGVFTLLKGAFSLLQKKKAGSPKHRDASGTAPTE</sequence>
<dbReference type="AlphaFoldDB" id="A0A3E1NFB3"/>
<reference evidence="1 2" key="1">
    <citation type="submission" date="2018-08" db="EMBL/GenBank/DDBJ databases">
        <title>Chitinophagaceae sp. K23C18032701, a novel bacterium isolated from forest soil.</title>
        <authorList>
            <person name="Wang C."/>
        </authorList>
    </citation>
    <scope>NUCLEOTIDE SEQUENCE [LARGE SCALE GENOMIC DNA]</scope>
    <source>
        <strain evidence="1 2">K23C18032701</strain>
    </source>
</reference>
<name>A0A3E1NFB3_9BACT</name>
<evidence type="ECO:0000313" key="2">
    <source>
        <dbReference type="Proteomes" id="UP000261284"/>
    </source>
</evidence>
<protein>
    <submittedName>
        <fullName evidence="1">Uncharacterized protein</fullName>
    </submittedName>
</protein>
<organism evidence="1 2">
    <name type="scientific">Deminuibacter soli</name>
    <dbReference type="NCBI Taxonomy" id="2291815"/>
    <lineage>
        <taxon>Bacteria</taxon>
        <taxon>Pseudomonadati</taxon>
        <taxon>Bacteroidota</taxon>
        <taxon>Chitinophagia</taxon>
        <taxon>Chitinophagales</taxon>
        <taxon>Chitinophagaceae</taxon>
        <taxon>Deminuibacter</taxon>
    </lineage>
</organism>
<dbReference type="Proteomes" id="UP000261284">
    <property type="component" value="Unassembled WGS sequence"/>
</dbReference>
<dbReference type="EMBL" id="QTJU01000008">
    <property type="protein sequence ID" value="RFM26567.1"/>
    <property type="molecule type" value="Genomic_DNA"/>
</dbReference>
<gene>
    <name evidence="1" type="ORF">DXN05_18490</name>
</gene>